<dbReference type="STRING" id="150248.SAMN05216169_10333"/>
<evidence type="ECO:0000256" key="3">
    <source>
        <dbReference type="ARBA" id="ARBA00006112"/>
    </source>
</evidence>
<keyword evidence="9" id="KW-1185">Reference proteome</keyword>
<dbReference type="Pfam" id="PF00994">
    <property type="entry name" value="MoCF_biosynth"/>
    <property type="match status" value="1"/>
</dbReference>
<comment type="similarity">
    <text evidence="3 6">Belongs to the MoaB/Mog family.</text>
</comment>
<evidence type="ECO:0000256" key="2">
    <source>
        <dbReference type="ARBA" id="ARBA00005046"/>
    </source>
</evidence>
<dbReference type="PANTHER" id="PTHR43232">
    <property type="entry name" value="MOLYBDENUM COFACTOR BIOSYNTHESIS PROTEIN B"/>
    <property type="match status" value="1"/>
</dbReference>
<dbReference type="PROSITE" id="PS01078">
    <property type="entry name" value="MOCF_BIOSYNTHESIS_1"/>
    <property type="match status" value="1"/>
</dbReference>
<dbReference type="RefSeq" id="WP_091703472.1">
    <property type="nucleotide sequence ID" value="NZ_FOJQ01000033.1"/>
</dbReference>
<dbReference type="CDD" id="cd00886">
    <property type="entry name" value="MogA_MoaB"/>
    <property type="match status" value="1"/>
</dbReference>
<comment type="pathway">
    <text evidence="2 6">Cofactor biosynthesis; molybdopterin biosynthesis.</text>
</comment>
<organism evidence="8 9">
    <name type="scientific">Anoxybacillus pushchinoensis</name>
    <dbReference type="NCBI Taxonomy" id="150248"/>
    <lineage>
        <taxon>Bacteria</taxon>
        <taxon>Bacillati</taxon>
        <taxon>Bacillota</taxon>
        <taxon>Bacilli</taxon>
        <taxon>Bacillales</taxon>
        <taxon>Anoxybacillaceae</taxon>
        <taxon>Anoxybacillus</taxon>
    </lineage>
</organism>
<evidence type="ECO:0000259" key="7">
    <source>
        <dbReference type="SMART" id="SM00852"/>
    </source>
</evidence>
<name>A0A1I0TL75_9BACL</name>
<dbReference type="EMBL" id="FOJQ01000033">
    <property type="protein sequence ID" value="SFA52550.1"/>
    <property type="molecule type" value="Genomic_DNA"/>
</dbReference>
<sequence>MGVYDHKKQATLPVRCKIVTVSDTRTYETDKSGQIIHEQLQQADIIVAAYEIVKDDVFAIRKAIQITEQVDVILINGGTGFTKRDVTIEAIQPLLEKEMVGFGELFRFLSYEQIGSAAMLSRALAGSMNNMMVFCMPGSTNAVRLAMEKLILPEIRHLVWELRRQ</sequence>
<dbReference type="Proteomes" id="UP000198979">
    <property type="component" value="Unassembled WGS sequence"/>
</dbReference>
<accession>A0A1I0TL75</accession>
<evidence type="ECO:0000256" key="1">
    <source>
        <dbReference type="ARBA" id="ARBA00003487"/>
    </source>
</evidence>
<evidence type="ECO:0000256" key="5">
    <source>
        <dbReference type="ARBA" id="ARBA00023150"/>
    </source>
</evidence>
<proteinExistence type="inferred from homology"/>
<dbReference type="GO" id="GO:0005829">
    <property type="term" value="C:cytosol"/>
    <property type="evidence" value="ECO:0007669"/>
    <property type="project" value="TreeGrafter"/>
</dbReference>
<keyword evidence="5 6" id="KW-0501">Molybdenum cofactor biosynthesis</keyword>
<comment type="function">
    <text evidence="1 6">May be involved in the biosynthesis of molybdopterin.</text>
</comment>
<dbReference type="PIRSF" id="PIRSF006443">
    <property type="entry name" value="MoaB"/>
    <property type="match status" value="1"/>
</dbReference>
<dbReference type="Gene3D" id="3.40.980.10">
    <property type="entry name" value="MoaB/Mog-like domain"/>
    <property type="match status" value="1"/>
</dbReference>
<dbReference type="InterPro" id="IPR012245">
    <property type="entry name" value="MoaB"/>
</dbReference>
<protein>
    <recommendedName>
        <fullName evidence="4 6">Molybdenum cofactor biosynthesis protein B</fullName>
    </recommendedName>
</protein>
<gene>
    <name evidence="8" type="ORF">SAMN05216169_10333</name>
</gene>
<dbReference type="InterPro" id="IPR036425">
    <property type="entry name" value="MoaB/Mog-like_dom_sf"/>
</dbReference>
<dbReference type="InterPro" id="IPR008284">
    <property type="entry name" value="MoCF_biosynth_CS"/>
</dbReference>
<evidence type="ECO:0000313" key="9">
    <source>
        <dbReference type="Proteomes" id="UP000198979"/>
    </source>
</evidence>
<feature type="domain" description="MoaB/Mog" evidence="7">
    <location>
        <begin position="17"/>
        <end position="158"/>
    </location>
</feature>
<dbReference type="AlphaFoldDB" id="A0A1I0TL75"/>
<dbReference type="SMART" id="SM00852">
    <property type="entry name" value="MoCF_biosynth"/>
    <property type="match status" value="1"/>
</dbReference>
<evidence type="ECO:0000256" key="6">
    <source>
        <dbReference type="PIRNR" id="PIRNR006443"/>
    </source>
</evidence>
<reference evidence="9" key="1">
    <citation type="submission" date="2016-10" db="EMBL/GenBank/DDBJ databases">
        <authorList>
            <person name="Varghese N."/>
            <person name="Submissions S."/>
        </authorList>
    </citation>
    <scope>NUCLEOTIDE SEQUENCE [LARGE SCALE GENOMIC DNA]</scope>
    <source>
        <strain evidence="9">K1</strain>
    </source>
</reference>
<dbReference type="FunFam" id="3.40.980.10:FF:000006">
    <property type="entry name" value="Molybdenum cofactor biosynthesis protein B"/>
    <property type="match status" value="1"/>
</dbReference>
<evidence type="ECO:0000313" key="8">
    <source>
        <dbReference type="EMBL" id="SFA52550.1"/>
    </source>
</evidence>
<dbReference type="UniPathway" id="UPA00344"/>
<dbReference type="SUPFAM" id="SSF53218">
    <property type="entry name" value="Molybdenum cofactor biosynthesis proteins"/>
    <property type="match status" value="1"/>
</dbReference>
<dbReference type="GO" id="GO:0006777">
    <property type="term" value="P:Mo-molybdopterin cofactor biosynthetic process"/>
    <property type="evidence" value="ECO:0007669"/>
    <property type="project" value="UniProtKB-UniRule"/>
</dbReference>
<dbReference type="NCBIfam" id="TIGR00177">
    <property type="entry name" value="molyb_syn"/>
    <property type="match status" value="1"/>
</dbReference>
<evidence type="ECO:0000256" key="4">
    <source>
        <dbReference type="ARBA" id="ARBA00015262"/>
    </source>
</evidence>
<dbReference type="InterPro" id="IPR001453">
    <property type="entry name" value="MoaB/Mog_dom"/>
</dbReference>
<dbReference type="PANTHER" id="PTHR43232:SF2">
    <property type="entry name" value="MOLYBDENUM COFACTOR BIOSYNTHESIS PROTEIN B"/>
    <property type="match status" value="1"/>
</dbReference>
<dbReference type="OrthoDB" id="9784492at2"/>